<comment type="caution">
    <text evidence="2">The sequence shown here is derived from an EMBL/GenBank/DDBJ whole genome shotgun (WGS) entry which is preliminary data.</text>
</comment>
<protein>
    <submittedName>
        <fullName evidence="3">Hypothetical_protein</fullName>
    </submittedName>
</protein>
<proteinExistence type="predicted"/>
<sequence length="197" mass="22651">MKKNKQQISVNRTMMLIKLMLKLKSVELKLKPAKMKLKSKTTQSSKGEKPQQYSTQIASWLYMRISAGILDIFGRIACIPVFSYDIRYHSILSFIIFFFISSKYSYFVQLLTINVECNISGVIFVRLCPIICPNWENNCSTLHSLTIITSHNCKKSIIVLTEGLSRSLEHHKFSALPFRLFSISDELKCIITSSNRI</sequence>
<dbReference type="Proteomes" id="UP001642409">
    <property type="component" value="Unassembled WGS sequence"/>
</dbReference>
<evidence type="ECO:0000313" key="2">
    <source>
        <dbReference type="EMBL" id="CAI9970074.1"/>
    </source>
</evidence>
<keyword evidence="1" id="KW-0472">Membrane</keyword>
<accession>A0AA86UVY0</accession>
<dbReference type="EMBL" id="CATOUU010001067">
    <property type="protein sequence ID" value="CAI9970074.1"/>
    <property type="molecule type" value="Genomic_DNA"/>
</dbReference>
<evidence type="ECO:0000313" key="3">
    <source>
        <dbReference type="EMBL" id="CAL6094072.1"/>
    </source>
</evidence>
<gene>
    <name evidence="2" type="ORF">HINF_LOCUS57719</name>
    <name evidence="3" type="ORF">HINF_LOCUS67296</name>
</gene>
<keyword evidence="1" id="KW-1133">Transmembrane helix</keyword>
<keyword evidence="4" id="KW-1185">Reference proteome</keyword>
<reference evidence="3 4" key="2">
    <citation type="submission" date="2024-07" db="EMBL/GenBank/DDBJ databases">
        <authorList>
            <person name="Akdeniz Z."/>
        </authorList>
    </citation>
    <scope>NUCLEOTIDE SEQUENCE [LARGE SCALE GENOMIC DNA]</scope>
</reference>
<dbReference type="AlphaFoldDB" id="A0AA86UVY0"/>
<reference evidence="2" key="1">
    <citation type="submission" date="2023-06" db="EMBL/GenBank/DDBJ databases">
        <authorList>
            <person name="Kurt Z."/>
        </authorList>
    </citation>
    <scope>NUCLEOTIDE SEQUENCE</scope>
</reference>
<keyword evidence="1" id="KW-0812">Transmembrane</keyword>
<evidence type="ECO:0000313" key="4">
    <source>
        <dbReference type="Proteomes" id="UP001642409"/>
    </source>
</evidence>
<feature type="transmembrane region" description="Helical" evidence="1">
    <location>
        <begin position="88"/>
        <end position="106"/>
    </location>
</feature>
<name>A0AA86UVY0_9EUKA</name>
<organism evidence="2">
    <name type="scientific">Hexamita inflata</name>
    <dbReference type="NCBI Taxonomy" id="28002"/>
    <lineage>
        <taxon>Eukaryota</taxon>
        <taxon>Metamonada</taxon>
        <taxon>Diplomonadida</taxon>
        <taxon>Hexamitidae</taxon>
        <taxon>Hexamitinae</taxon>
        <taxon>Hexamita</taxon>
    </lineage>
</organism>
<dbReference type="EMBL" id="CAXDID020000462">
    <property type="protein sequence ID" value="CAL6094072.1"/>
    <property type="molecule type" value="Genomic_DNA"/>
</dbReference>
<evidence type="ECO:0000256" key="1">
    <source>
        <dbReference type="SAM" id="Phobius"/>
    </source>
</evidence>